<dbReference type="InterPro" id="IPR003870">
    <property type="entry name" value="DUF222"/>
</dbReference>
<evidence type="ECO:0000256" key="1">
    <source>
        <dbReference type="SAM" id="Coils"/>
    </source>
</evidence>
<dbReference type="Proteomes" id="UP001207528">
    <property type="component" value="Unassembled WGS sequence"/>
</dbReference>
<reference evidence="4" key="2">
    <citation type="journal article" date="2022" name="BMC Genomics">
        <title>Comparative genome analysis of mycobacteria focusing on tRNA and non-coding RNA.</title>
        <authorList>
            <person name="Behra P.R.K."/>
            <person name="Pettersson B.M.F."/>
            <person name="Ramesh M."/>
            <person name="Das S."/>
            <person name="Dasgupta S."/>
            <person name="Kirsebom L.A."/>
        </authorList>
    </citation>
    <scope>NUCLEOTIDE SEQUENCE</scope>
    <source>
        <strain evidence="4">DSM 44203</strain>
    </source>
</reference>
<dbReference type="GO" id="GO:0004519">
    <property type="term" value="F:endonuclease activity"/>
    <property type="evidence" value="ECO:0007669"/>
    <property type="project" value="UniProtKB-KW"/>
</dbReference>
<comment type="caution">
    <text evidence="4">The sequence shown here is derived from an EMBL/GenBank/DDBJ whole genome shotgun (WGS) entry which is preliminary data.</text>
</comment>
<keyword evidence="1" id="KW-0175">Coiled coil</keyword>
<keyword evidence="4" id="KW-0378">Hydrolase</keyword>
<protein>
    <submittedName>
        <fullName evidence="4">HNH endonuclease</fullName>
    </submittedName>
</protein>
<dbReference type="InterPro" id="IPR003615">
    <property type="entry name" value="HNH_nuc"/>
</dbReference>
<evidence type="ECO:0000256" key="2">
    <source>
        <dbReference type="SAM" id="MobiDB-lite"/>
    </source>
</evidence>
<sequence length="477" mass="53343">MFEDASSGDLLTLMGEEAREEAAAMGRRLALVAELYARREREHEEARMFFTDVAVVVAAEISPVQNISHARALGQVHAAKALRERLPRVAEIFRRGWIDYRVVATIMSRTQNVEPDIMPALDEALAAKAEKWMKLSGPKLIDRVDMFVTRFDPEAVRVPRRSENNRHVEIEPGDAGMVWLTGNLRAEDGAALNARLDALAATVCDNDPRTKDQRRADACGPLSRMEATLPCECGLDDCPAAAERAAVETAVIHLLAEQGTLDGTSDKPGYLKGFGVLPAESVRRVAKTAQSKPLAVPTPEAKGGNSYRPNVALREFLQWRDLTCRWPGCDKPVQHCDVDHTTPWPQGPTHPSNTKHYCRTHHLLKTFFRGPRGWTERQLPDGTIELIAPTGHLWRTEPHGASMFPALGQSTGELDVPADISDDTANRTLMMPRRKQTREDDLRDRIKAERRERAELIAEEERQRQAWLAANYQPPPF</sequence>
<accession>A0AAW5SK96</accession>
<organism evidence="4 5">
    <name type="scientific">Mycolicibacterium novocastrense</name>
    <name type="common">Mycobacterium novocastrense</name>
    <dbReference type="NCBI Taxonomy" id="59813"/>
    <lineage>
        <taxon>Bacteria</taxon>
        <taxon>Bacillati</taxon>
        <taxon>Actinomycetota</taxon>
        <taxon>Actinomycetes</taxon>
        <taxon>Mycobacteriales</taxon>
        <taxon>Mycobacteriaceae</taxon>
        <taxon>Mycolicibacterium</taxon>
    </lineage>
</organism>
<evidence type="ECO:0000259" key="3">
    <source>
        <dbReference type="Pfam" id="PF02720"/>
    </source>
</evidence>
<keyword evidence="4" id="KW-0540">Nuclease</keyword>
<feature type="coiled-coil region" evidence="1">
    <location>
        <begin position="439"/>
        <end position="466"/>
    </location>
</feature>
<dbReference type="RefSeq" id="WP_067393720.1">
    <property type="nucleotide sequence ID" value="NZ_BCTA01000064.1"/>
</dbReference>
<dbReference type="Pfam" id="PF02720">
    <property type="entry name" value="DUF222"/>
    <property type="match status" value="1"/>
</dbReference>
<gene>
    <name evidence="4" type="ORF">H7I77_10940</name>
</gene>
<evidence type="ECO:0000313" key="5">
    <source>
        <dbReference type="Proteomes" id="UP001207528"/>
    </source>
</evidence>
<dbReference type="EMBL" id="JACKTI010000035">
    <property type="protein sequence ID" value="MCV7023856.1"/>
    <property type="molecule type" value="Genomic_DNA"/>
</dbReference>
<feature type="domain" description="DUF222" evidence="3">
    <location>
        <begin position="17"/>
        <end position="321"/>
    </location>
</feature>
<name>A0AAW5SK96_MYCNV</name>
<dbReference type="CDD" id="cd00085">
    <property type="entry name" value="HNHc"/>
    <property type="match status" value="1"/>
</dbReference>
<feature type="region of interest" description="Disordered" evidence="2">
    <location>
        <begin position="288"/>
        <end position="307"/>
    </location>
</feature>
<keyword evidence="4" id="KW-0255">Endonuclease</keyword>
<dbReference type="AlphaFoldDB" id="A0AAW5SK96"/>
<reference evidence="4" key="1">
    <citation type="submission" date="2020-07" db="EMBL/GenBank/DDBJ databases">
        <authorList>
            <person name="Pettersson B.M.F."/>
            <person name="Behra P.R.K."/>
            <person name="Ramesh M."/>
            <person name="Das S."/>
            <person name="Dasgupta S."/>
            <person name="Kirsebom L.A."/>
        </authorList>
    </citation>
    <scope>NUCLEOTIDE SEQUENCE</scope>
    <source>
        <strain evidence="4">DSM 44203</strain>
    </source>
</reference>
<proteinExistence type="predicted"/>
<evidence type="ECO:0000313" key="4">
    <source>
        <dbReference type="EMBL" id="MCV7023856.1"/>
    </source>
</evidence>